<feature type="domain" description="Disease resistance R13L4/SHOC-2-like LRR" evidence="7">
    <location>
        <begin position="608"/>
        <end position="902"/>
    </location>
</feature>
<evidence type="ECO:0000259" key="6">
    <source>
        <dbReference type="Pfam" id="PF23559"/>
    </source>
</evidence>
<evidence type="ECO:0000256" key="2">
    <source>
        <dbReference type="ARBA" id="ARBA00022741"/>
    </source>
</evidence>
<keyword evidence="3" id="KW-0611">Plant defense</keyword>
<dbReference type="Pfam" id="PF23559">
    <property type="entry name" value="WHD_DRP"/>
    <property type="match status" value="1"/>
</dbReference>
<dbReference type="PANTHER" id="PTHR23155:SF1052">
    <property type="entry name" value="DISEASE RESISTANCE PROTEIN RPM1"/>
    <property type="match status" value="1"/>
</dbReference>
<dbReference type="FunFam" id="3.40.50.300:FF:001091">
    <property type="entry name" value="Probable disease resistance protein At1g61300"/>
    <property type="match status" value="1"/>
</dbReference>
<dbReference type="SUPFAM" id="SSF52540">
    <property type="entry name" value="P-loop containing nucleoside triphosphate hydrolases"/>
    <property type="match status" value="1"/>
</dbReference>
<comment type="caution">
    <text evidence="8">The sequence shown here is derived from an EMBL/GenBank/DDBJ whole genome shotgun (WGS) entry which is preliminary data.</text>
</comment>
<dbReference type="PRINTS" id="PR00364">
    <property type="entry name" value="DISEASERSIST"/>
</dbReference>
<dbReference type="Pfam" id="PF23598">
    <property type="entry name" value="LRR_14"/>
    <property type="match status" value="1"/>
</dbReference>
<dbReference type="InterPro" id="IPR041118">
    <property type="entry name" value="Rx_N"/>
</dbReference>
<dbReference type="GO" id="GO:0043531">
    <property type="term" value="F:ADP binding"/>
    <property type="evidence" value="ECO:0007669"/>
    <property type="project" value="InterPro"/>
</dbReference>
<dbReference type="AlphaFoldDB" id="A0AAN9QJ98"/>
<proteinExistence type="predicted"/>
<dbReference type="Pfam" id="PF18052">
    <property type="entry name" value="Rx_N"/>
    <property type="match status" value="1"/>
</dbReference>
<feature type="domain" description="Disease resistance protein winged helix" evidence="6">
    <location>
        <begin position="437"/>
        <end position="508"/>
    </location>
</feature>
<dbReference type="Pfam" id="PF00931">
    <property type="entry name" value="NB-ARC"/>
    <property type="match status" value="1"/>
</dbReference>
<dbReference type="Gene3D" id="3.40.50.300">
    <property type="entry name" value="P-loop containing nucleotide triphosphate hydrolases"/>
    <property type="match status" value="1"/>
</dbReference>
<dbReference type="InterPro" id="IPR027417">
    <property type="entry name" value="P-loop_NTPase"/>
</dbReference>
<evidence type="ECO:0000259" key="7">
    <source>
        <dbReference type="Pfam" id="PF23598"/>
    </source>
</evidence>
<sequence length="930" mass="107531">MAETAMSFARQYMLPKLFEAVKMMRNLPKEVAEITEELRSFLDFIDDVDKVAEAEEDNKRRDRMKERLMRLREAAFRMEDVIDEYWIRVREKQPQDGPGWVALLSKAVHYIKILILRLQIAYKIQDNKSVVRDEKGSFESQYSLETRLKSSGENRNVTLHQLQMDPPLIKEEEVVGLAGPTEILKDWLTEGREERTVISIVGIPGVGKTTLAKRVFDKVHHDFVCHAVITVSQFYTVEGLLRDMTHKLCKERKEDPPSNISKMDRGSLEEEVRDRLHNKRYVILFDDVWNENFWDDIQSALIDDKNKSRIIITTRHQMVAVFCKKSSFIEVHKLEEPLSEDESLRLLHKKAFKYGSAGGCPEELKDISLEIVRKCKGLPLAIVVVGGLLAHKEQSVYEWRLFSEEFNTNLNDITEVIGLSYDSLPINLKSCLLYFGMYPEGYEIESDRLVRQWVAEGFVTPDTPKSLEEVAHEYLLGLVHRNLVQVSSFSMEGKVKKCRVHDLIHGMILRKVKDTRFCEYIDDGHDQSKLSGLVRRLTIATNDVIRSTQTSLIRSIIINIPEKQVPIKKETPGKQNKKNFLLIKKKGKQEESWFVRLERKILKDNMPLKVLDFEDSGLPRVPEKLGKLIHLRYLSFRGTPIESLPKSIGKLLSLETLDIRETKVCKIPKEITKLRKLRHLLTPNCASSSIEWKDIGGMTMLQKIPQVRMEFDEVAIREVGKLKQLRDLRVLCFSGEHNNVLCSSIEKMEHLQALRIETSGHHRSEVVDLNNITLPNSKPIKKLFLDMKLESLPNWIPQLRNLERLTLRLSDLTNDPLESLKDMPCLTVLSLTYAYEGQTLHFRAGGFQKLRKLNLSNLCNLNSIHIDDTALPSLEYFELTCLDELKTVPVGIQYLQKLKFLDVPSMPTEFVEEIDRIGKNQHWSINYGYM</sequence>
<dbReference type="FunFam" id="1.10.10.10:FF:000322">
    <property type="entry name" value="Probable disease resistance protein At1g63360"/>
    <property type="match status" value="1"/>
</dbReference>
<evidence type="ECO:0000256" key="3">
    <source>
        <dbReference type="ARBA" id="ARBA00022821"/>
    </source>
</evidence>
<feature type="domain" description="NB-ARC" evidence="4">
    <location>
        <begin position="182"/>
        <end position="353"/>
    </location>
</feature>
<organism evidence="8 9">
    <name type="scientific">Phaseolus coccineus</name>
    <name type="common">Scarlet runner bean</name>
    <name type="synonym">Phaseolus multiflorus</name>
    <dbReference type="NCBI Taxonomy" id="3886"/>
    <lineage>
        <taxon>Eukaryota</taxon>
        <taxon>Viridiplantae</taxon>
        <taxon>Streptophyta</taxon>
        <taxon>Embryophyta</taxon>
        <taxon>Tracheophyta</taxon>
        <taxon>Spermatophyta</taxon>
        <taxon>Magnoliopsida</taxon>
        <taxon>eudicotyledons</taxon>
        <taxon>Gunneridae</taxon>
        <taxon>Pentapetalae</taxon>
        <taxon>rosids</taxon>
        <taxon>fabids</taxon>
        <taxon>Fabales</taxon>
        <taxon>Fabaceae</taxon>
        <taxon>Papilionoideae</taxon>
        <taxon>50 kb inversion clade</taxon>
        <taxon>NPAAA clade</taxon>
        <taxon>indigoferoid/millettioid clade</taxon>
        <taxon>Phaseoleae</taxon>
        <taxon>Phaseolus</taxon>
    </lineage>
</organism>
<keyword evidence="1" id="KW-0677">Repeat</keyword>
<evidence type="ECO:0008006" key="10">
    <source>
        <dbReference type="Google" id="ProtNLM"/>
    </source>
</evidence>
<dbReference type="InterPro" id="IPR042197">
    <property type="entry name" value="Apaf_helical"/>
</dbReference>
<dbReference type="GO" id="GO:0098542">
    <property type="term" value="P:defense response to other organism"/>
    <property type="evidence" value="ECO:0007669"/>
    <property type="project" value="TreeGrafter"/>
</dbReference>
<dbReference type="InterPro" id="IPR044974">
    <property type="entry name" value="Disease_R_plants"/>
</dbReference>
<dbReference type="Proteomes" id="UP001374584">
    <property type="component" value="Unassembled WGS sequence"/>
</dbReference>
<evidence type="ECO:0000256" key="1">
    <source>
        <dbReference type="ARBA" id="ARBA00022737"/>
    </source>
</evidence>
<dbReference type="Gene3D" id="1.10.8.430">
    <property type="entry name" value="Helical domain of apoptotic protease-activating factors"/>
    <property type="match status" value="1"/>
</dbReference>
<reference evidence="8 9" key="1">
    <citation type="submission" date="2024-01" db="EMBL/GenBank/DDBJ databases">
        <title>The genomes of 5 underutilized Papilionoideae crops provide insights into root nodulation and disease resistanc.</title>
        <authorList>
            <person name="Jiang F."/>
        </authorList>
    </citation>
    <scope>NUCLEOTIDE SEQUENCE [LARGE SCALE GENOMIC DNA]</scope>
    <source>
        <strain evidence="8">JINMINGXINNONG_FW02</strain>
        <tissue evidence="8">Leaves</tissue>
    </source>
</reference>
<keyword evidence="2" id="KW-0547">Nucleotide-binding</keyword>
<dbReference type="InterPro" id="IPR055414">
    <property type="entry name" value="LRR_R13L4/SHOC2-like"/>
</dbReference>
<feature type="domain" description="Disease resistance N-terminal" evidence="5">
    <location>
        <begin position="5"/>
        <end position="94"/>
    </location>
</feature>
<evidence type="ECO:0000313" key="8">
    <source>
        <dbReference type="EMBL" id="KAK7333408.1"/>
    </source>
</evidence>
<gene>
    <name evidence="8" type="ORF">VNO80_30177</name>
</gene>
<dbReference type="PANTHER" id="PTHR23155">
    <property type="entry name" value="DISEASE RESISTANCE PROTEIN RP"/>
    <property type="match status" value="1"/>
</dbReference>
<dbReference type="InterPro" id="IPR002182">
    <property type="entry name" value="NB-ARC"/>
</dbReference>
<name>A0AAN9QJ98_PHACN</name>
<keyword evidence="9" id="KW-1185">Reference proteome</keyword>
<dbReference type="EMBL" id="JAYMYR010000011">
    <property type="protein sequence ID" value="KAK7333408.1"/>
    <property type="molecule type" value="Genomic_DNA"/>
</dbReference>
<dbReference type="InterPro" id="IPR058922">
    <property type="entry name" value="WHD_DRP"/>
</dbReference>
<evidence type="ECO:0000259" key="5">
    <source>
        <dbReference type="Pfam" id="PF18052"/>
    </source>
</evidence>
<protein>
    <recommendedName>
        <fullName evidence="10">Disease resistance protein RPM1</fullName>
    </recommendedName>
</protein>
<accession>A0AAN9QJ98</accession>
<dbReference type="Gene3D" id="3.80.10.10">
    <property type="entry name" value="Ribonuclease Inhibitor"/>
    <property type="match status" value="2"/>
</dbReference>
<dbReference type="SUPFAM" id="SSF52058">
    <property type="entry name" value="L domain-like"/>
    <property type="match status" value="1"/>
</dbReference>
<dbReference type="Gene3D" id="1.20.5.4130">
    <property type="match status" value="1"/>
</dbReference>
<evidence type="ECO:0000259" key="4">
    <source>
        <dbReference type="Pfam" id="PF00931"/>
    </source>
</evidence>
<dbReference type="InterPro" id="IPR032675">
    <property type="entry name" value="LRR_dom_sf"/>
</dbReference>
<evidence type="ECO:0000313" key="9">
    <source>
        <dbReference type="Proteomes" id="UP001374584"/>
    </source>
</evidence>